<dbReference type="AlphaFoldDB" id="A0A8S2YRK9"/>
<dbReference type="Proteomes" id="UP000681720">
    <property type="component" value="Unassembled WGS sequence"/>
</dbReference>
<reference evidence="1" key="1">
    <citation type="submission" date="2021-02" db="EMBL/GenBank/DDBJ databases">
        <authorList>
            <person name="Nowell W R."/>
        </authorList>
    </citation>
    <scope>NUCLEOTIDE SEQUENCE</scope>
</reference>
<feature type="non-terminal residue" evidence="1">
    <location>
        <position position="1"/>
    </location>
</feature>
<organism evidence="1 2">
    <name type="scientific">Rotaria magnacalcarata</name>
    <dbReference type="NCBI Taxonomy" id="392030"/>
    <lineage>
        <taxon>Eukaryota</taxon>
        <taxon>Metazoa</taxon>
        <taxon>Spiralia</taxon>
        <taxon>Gnathifera</taxon>
        <taxon>Rotifera</taxon>
        <taxon>Eurotatoria</taxon>
        <taxon>Bdelloidea</taxon>
        <taxon>Philodinida</taxon>
        <taxon>Philodinidae</taxon>
        <taxon>Rotaria</taxon>
    </lineage>
</organism>
<protein>
    <submittedName>
        <fullName evidence="1">Uncharacterized protein</fullName>
    </submittedName>
</protein>
<proteinExistence type="predicted"/>
<evidence type="ECO:0000313" key="1">
    <source>
        <dbReference type="EMBL" id="CAF4577978.1"/>
    </source>
</evidence>
<gene>
    <name evidence="1" type="ORF">GIL414_LOCUS37960</name>
</gene>
<name>A0A8S2YRK9_9BILA</name>
<dbReference type="EMBL" id="CAJOBJ010098925">
    <property type="protein sequence ID" value="CAF4577978.1"/>
    <property type="molecule type" value="Genomic_DNA"/>
</dbReference>
<evidence type="ECO:0000313" key="2">
    <source>
        <dbReference type="Proteomes" id="UP000681720"/>
    </source>
</evidence>
<sequence>DALKLRDGNAGTWTIEDEG</sequence>
<comment type="caution">
    <text evidence="1">The sequence shown here is derived from an EMBL/GenBank/DDBJ whole genome shotgun (WGS) entry which is preliminary data.</text>
</comment>
<accession>A0A8S2YRK9</accession>